<evidence type="ECO:0000256" key="8">
    <source>
        <dbReference type="ARBA" id="ARBA00022989"/>
    </source>
</evidence>
<dbReference type="Proteomes" id="UP000663870">
    <property type="component" value="Unassembled WGS sequence"/>
</dbReference>
<feature type="transmembrane region" description="Helical" evidence="15">
    <location>
        <begin position="395"/>
        <end position="416"/>
    </location>
</feature>
<dbReference type="GO" id="GO:0006865">
    <property type="term" value="P:amino acid transport"/>
    <property type="evidence" value="ECO:0007669"/>
    <property type="project" value="TreeGrafter"/>
</dbReference>
<feature type="binding site" evidence="13">
    <location>
        <position position="342"/>
    </location>
    <ligand>
        <name>Na(+)</name>
        <dbReference type="ChEBI" id="CHEBI:29101"/>
        <label>1</label>
    </ligand>
</feature>
<reference evidence="16" key="1">
    <citation type="submission" date="2021-02" db="EMBL/GenBank/DDBJ databases">
        <authorList>
            <person name="Nowell W R."/>
        </authorList>
    </citation>
    <scope>NUCLEOTIDE SEQUENCE</scope>
</reference>
<evidence type="ECO:0000313" key="18">
    <source>
        <dbReference type="Proteomes" id="UP000663870"/>
    </source>
</evidence>
<feature type="transmembrane region" description="Helical" evidence="15">
    <location>
        <begin position="551"/>
        <end position="573"/>
    </location>
</feature>
<feature type="transmembrane region" description="Helical" evidence="15">
    <location>
        <begin position="336"/>
        <end position="360"/>
    </location>
</feature>
<dbReference type="PRINTS" id="PR00176">
    <property type="entry name" value="NANEUSMPORT"/>
</dbReference>
<dbReference type="EMBL" id="CAJNOH010006360">
    <property type="protein sequence ID" value="CAF1430146.1"/>
    <property type="molecule type" value="Genomic_DNA"/>
</dbReference>
<feature type="disulfide bond" evidence="14">
    <location>
        <begin position="173"/>
        <end position="182"/>
    </location>
</feature>
<accession>A0A815KCT1</accession>
<keyword evidence="4 15" id="KW-0812">Transmembrane</keyword>
<feature type="transmembrane region" description="Helical" evidence="15">
    <location>
        <begin position="133"/>
        <end position="155"/>
    </location>
</feature>
<dbReference type="Proteomes" id="UP000663854">
    <property type="component" value="Unassembled WGS sequence"/>
</dbReference>
<keyword evidence="3" id="KW-1003">Cell membrane</keyword>
<feature type="transmembrane region" description="Helical" evidence="15">
    <location>
        <begin position="90"/>
        <end position="112"/>
    </location>
</feature>
<protein>
    <recommendedName>
        <fullName evidence="19">Transporter</fullName>
    </recommendedName>
</protein>
<comment type="caution">
    <text evidence="16">The sequence shown here is derived from an EMBL/GenBank/DDBJ whole genome shotgun (WGS) entry which is preliminary data.</text>
</comment>
<dbReference type="EMBL" id="CAJNOL010001613">
    <property type="protein sequence ID" value="CAF1391171.1"/>
    <property type="molecule type" value="Genomic_DNA"/>
</dbReference>
<keyword evidence="18" id="KW-1185">Reference proteome</keyword>
<dbReference type="InterPro" id="IPR037272">
    <property type="entry name" value="SNS_sf"/>
</dbReference>
<evidence type="ECO:0000256" key="12">
    <source>
        <dbReference type="ARBA" id="ARBA00023180"/>
    </source>
</evidence>
<evidence type="ECO:0000256" key="6">
    <source>
        <dbReference type="ARBA" id="ARBA00022775"/>
    </source>
</evidence>
<keyword evidence="6" id="KW-0532">Neurotransmitter transport</keyword>
<evidence type="ECO:0000256" key="10">
    <source>
        <dbReference type="ARBA" id="ARBA00023136"/>
    </source>
</evidence>
<keyword evidence="5 13" id="KW-0479">Metal-binding</keyword>
<name>A0A815KCT1_9BILA</name>
<evidence type="ECO:0000256" key="15">
    <source>
        <dbReference type="SAM" id="Phobius"/>
    </source>
</evidence>
<feature type="binding site" evidence="13">
    <location>
        <position position="70"/>
    </location>
    <ligand>
        <name>Na(+)</name>
        <dbReference type="ChEBI" id="CHEBI:29101"/>
        <label>1</label>
    </ligand>
</feature>
<evidence type="ECO:0008006" key="19">
    <source>
        <dbReference type="Google" id="ProtNLM"/>
    </source>
</evidence>
<feature type="transmembrane region" description="Helical" evidence="15">
    <location>
        <begin position="511"/>
        <end position="531"/>
    </location>
</feature>
<keyword evidence="2" id="KW-0813">Transport</keyword>
<evidence type="ECO:0000256" key="1">
    <source>
        <dbReference type="ARBA" id="ARBA00004651"/>
    </source>
</evidence>
<dbReference type="Pfam" id="PF00209">
    <property type="entry name" value="SNF"/>
    <property type="match status" value="1"/>
</dbReference>
<feature type="binding site" evidence="13">
    <location>
        <position position="410"/>
    </location>
    <ligand>
        <name>Na(+)</name>
        <dbReference type="ChEBI" id="CHEBI:29101"/>
        <label>1</label>
    </ligand>
</feature>
<dbReference type="NCBIfam" id="NF037979">
    <property type="entry name" value="Na_transp"/>
    <property type="match status" value="1"/>
</dbReference>
<dbReference type="PANTHER" id="PTHR11616:SF320">
    <property type="entry name" value="SODIUM-DEPENDENT NORADRENALINE TRANSPORTER"/>
    <property type="match status" value="1"/>
</dbReference>
<evidence type="ECO:0000256" key="2">
    <source>
        <dbReference type="ARBA" id="ARBA00022448"/>
    </source>
</evidence>
<feature type="binding site" evidence="13">
    <location>
        <position position="67"/>
    </location>
    <ligand>
        <name>Na(+)</name>
        <dbReference type="ChEBI" id="CHEBI:29101"/>
        <label>1</label>
    </ligand>
</feature>
<proteinExistence type="predicted"/>
<organism evidence="16 18">
    <name type="scientific">Rotaria sordida</name>
    <dbReference type="NCBI Taxonomy" id="392033"/>
    <lineage>
        <taxon>Eukaryota</taxon>
        <taxon>Metazoa</taxon>
        <taxon>Spiralia</taxon>
        <taxon>Gnathifera</taxon>
        <taxon>Rotifera</taxon>
        <taxon>Eurotatoria</taxon>
        <taxon>Bdelloidea</taxon>
        <taxon>Philodinida</taxon>
        <taxon>Philodinidae</taxon>
        <taxon>Rotaria</taxon>
    </lineage>
</organism>
<feature type="transmembrane region" description="Helical" evidence="15">
    <location>
        <begin position="436"/>
        <end position="453"/>
    </location>
</feature>
<dbReference type="GO" id="GO:0005886">
    <property type="term" value="C:plasma membrane"/>
    <property type="evidence" value="ECO:0007669"/>
    <property type="project" value="UniProtKB-SubCell"/>
</dbReference>
<dbReference type="PANTHER" id="PTHR11616">
    <property type="entry name" value="SODIUM/CHLORIDE DEPENDENT TRANSPORTER"/>
    <property type="match status" value="1"/>
</dbReference>
<evidence type="ECO:0000256" key="3">
    <source>
        <dbReference type="ARBA" id="ARBA00022475"/>
    </source>
</evidence>
<evidence type="ECO:0000256" key="14">
    <source>
        <dbReference type="PIRSR" id="PIRSR600175-2"/>
    </source>
</evidence>
<dbReference type="GO" id="GO:0046872">
    <property type="term" value="F:metal ion binding"/>
    <property type="evidence" value="ECO:0007669"/>
    <property type="project" value="UniProtKB-KW"/>
</dbReference>
<dbReference type="GO" id="GO:0015378">
    <property type="term" value="F:sodium:chloride symporter activity"/>
    <property type="evidence" value="ECO:0007669"/>
    <property type="project" value="UniProtKB-ARBA"/>
</dbReference>
<evidence type="ECO:0000256" key="4">
    <source>
        <dbReference type="ARBA" id="ARBA00022692"/>
    </source>
</evidence>
<feature type="transmembrane region" description="Helical" evidence="15">
    <location>
        <begin position="256"/>
        <end position="280"/>
    </location>
</feature>
<comment type="subcellular location">
    <subcellularLocation>
        <location evidence="1">Cell membrane</location>
        <topology evidence="1">Multi-pass membrane protein</topology>
    </subcellularLocation>
</comment>
<evidence type="ECO:0000256" key="11">
    <source>
        <dbReference type="ARBA" id="ARBA00023157"/>
    </source>
</evidence>
<evidence type="ECO:0000313" key="17">
    <source>
        <dbReference type="EMBL" id="CAF1430146.1"/>
    </source>
</evidence>
<evidence type="ECO:0000313" key="16">
    <source>
        <dbReference type="EMBL" id="CAF1391171.1"/>
    </source>
</evidence>
<evidence type="ECO:0000256" key="5">
    <source>
        <dbReference type="ARBA" id="ARBA00022723"/>
    </source>
</evidence>
<keyword evidence="8 15" id="KW-1133">Transmembrane helix</keyword>
<feature type="transmembrane region" description="Helical" evidence="15">
    <location>
        <begin position="59"/>
        <end position="78"/>
    </location>
</feature>
<dbReference type="AlphaFoldDB" id="A0A815KCT1"/>
<gene>
    <name evidence="16" type="ORF">JXQ802_LOCUS34217</name>
    <name evidence="17" type="ORF">PYM288_LOCUS35718</name>
</gene>
<feature type="binding site" evidence="13">
    <location>
        <position position="74"/>
    </location>
    <ligand>
        <name>Na(+)</name>
        <dbReference type="ChEBI" id="CHEBI:29101"/>
        <label>1</label>
    </ligand>
</feature>
<dbReference type="GO" id="GO:0008504">
    <property type="term" value="F:monoamine transmembrane transporter activity"/>
    <property type="evidence" value="ECO:0007669"/>
    <property type="project" value="UniProtKB-ARBA"/>
</dbReference>
<dbReference type="SUPFAM" id="SSF161070">
    <property type="entry name" value="SNF-like"/>
    <property type="match status" value="1"/>
</dbReference>
<dbReference type="PROSITE" id="PS50267">
    <property type="entry name" value="NA_NEUROTRAN_SYMP_3"/>
    <property type="match status" value="1"/>
</dbReference>
<keyword evidence="11 14" id="KW-1015">Disulfide bond</keyword>
<dbReference type="GO" id="GO:0006836">
    <property type="term" value="P:neurotransmitter transport"/>
    <property type="evidence" value="ECO:0007669"/>
    <property type="project" value="UniProtKB-KW"/>
</dbReference>
<keyword evidence="10 15" id="KW-0472">Membrane</keyword>
<feature type="binding site" evidence="13">
    <location>
        <position position="411"/>
    </location>
    <ligand>
        <name>Na(+)</name>
        <dbReference type="ChEBI" id="CHEBI:29101"/>
        <label>1</label>
    </ligand>
</feature>
<feature type="binding site" evidence="13">
    <location>
        <position position="310"/>
    </location>
    <ligand>
        <name>Na(+)</name>
        <dbReference type="ChEBI" id="CHEBI:29101"/>
        <label>1</label>
    </ligand>
</feature>
<feature type="transmembrane region" description="Helical" evidence="15">
    <location>
        <begin position="300"/>
        <end position="324"/>
    </location>
</feature>
<dbReference type="GO" id="GO:0090493">
    <property type="term" value="P:catecholamine uptake"/>
    <property type="evidence" value="ECO:0007669"/>
    <property type="project" value="UniProtKB-ARBA"/>
</dbReference>
<feature type="binding site" evidence="13">
    <location>
        <position position="407"/>
    </location>
    <ligand>
        <name>Na(+)</name>
        <dbReference type="ChEBI" id="CHEBI:29101"/>
        <label>1</label>
    </ligand>
</feature>
<evidence type="ECO:0000256" key="7">
    <source>
        <dbReference type="ARBA" id="ARBA00022847"/>
    </source>
</evidence>
<keyword evidence="7" id="KW-0769">Symport</keyword>
<keyword evidence="12" id="KW-0325">Glycoprotein</keyword>
<feature type="transmembrane region" description="Helical" evidence="15">
    <location>
        <begin position="225"/>
        <end position="244"/>
    </location>
</feature>
<dbReference type="InterPro" id="IPR000175">
    <property type="entry name" value="Na/ntran_symport"/>
</dbReference>
<evidence type="ECO:0000256" key="13">
    <source>
        <dbReference type="PIRSR" id="PIRSR600175-1"/>
    </source>
</evidence>
<sequence>MSTNNSDQQYVPMVSKKGHHQLETNNMLVSTTTTTTTSIVEPKNKIIKQGERDNWSNRIVYLLSIIGFVVDLGNVWRFPTVCYRNGGGAFLIPYFTFLFLVGLPCMYVELAIGQYHRLGYITIWDKICPPLKGIGYSMLIINLYVLSYYNTIIAWSVHYGLASFRAIVPWTFCNNEWNTPLCYSLHDKRTLNILPNGSCSSADEYFERRMLKSHLSSSINQLGSLQWELVGCSIIVFFLIYLTIFKGVKTAGKAIWFTALIPYAVLIILLLRSLTLDGIFEGLKYYVAPSFDRLNEYSVWQAAAVQIFFSLGPGFGVLLSYASFSDVHDNVSGTALIASLVNCSTSLLYGTVVFAGLGYLSNRLHADVRQFAESNMGLVFVVYPEILTSIRGAPFFSILFFIMLLTLGLDSVFAGAESIYTAISDEFPILARRPRLSRACVVLVPFLASIPTLTYGGKYIVHFMDFFGTSPSIMFIVLCELIATVWLYGMNKFSNNMEIMTGNRPNIYWRITCRYIAPLILFILYICSFIQFDSQEFSSFGKGNTALRVSIAGWTLSSISTLPIPIYACWWLLFRRQKNVTKQTTTTTTTTNVVTETIPTNGLNEQEAFI</sequence>
<evidence type="ECO:0000256" key="9">
    <source>
        <dbReference type="ARBA" id="ARBA00023053"/>
    </source>
</evidence>
<feature type="transmembrane region" description="Helical" evidence="15">
    <location>
        <begin position="473"/>
        <end position="490"/>
    </location>
</feature>
<keyword evidence="9 13" id="KW-0915">Sodium</keyword>